<feature type="compositionally biased region" description="Low complexity" evidence="1">
    <location>
        <begin position="16"/>
        <end position="27"/>
    </location>
</feature>
<feature type="compositionally biased region" description="Basic and acidic residues" evidence="1">
    <location>
        <begin position="35"/>
        <end position="49"/>
    </location>
</feature>
<reference evidence="3" key="1">
    <citation type="submission" date="2022-11" db="UniProtKB">
        <authorList>
            <consortium name="WormBaseParasite"/>
        </authorList>
    </citation>
    <scope>IDENTIFICATION</scope>
</reference>
<organism evidence="2 3">
    <name type="scientific">Ditylenchus dipsaci</name>
    <dbReference type="NCBI Taxonomy" id="166011"/>
    <lineage>
        <taxon>Eukaryota</taxon>
        <taxon>Metazoa</taxon>
        <taxon>Ecdysozoa</taxon>
        <taxon>Nematoda</taxon>
        <taxon>Chromadorea</taxon>
        <taxon>Rhabditida</taxon>
        <taxon>Tylenchina</taxon>
        <taxon>Tylenchomorpha</taxon>
        <taxon>Sphaerularioidea</taxon>
        <taxon>Anguinidae</taxon>
        <taxon>Anguininae</taxon>
        <taxon>Ditylenchus</taxon>
    </lineage>
</organism>
<feature type="region of interest" description="Disordered" evidence="1">
    <location>
        <begin position="208"/>
        <end position="310"/>
    </location>
</feature>
<dbReference type="AlphaFoldDB" id="A0A915DV03"/>
<evidence type="ECO:0000313" key="3">
    <source>
        <dbReference type="WBParaSite" id="jg23962"/>
    </source>
</evidence>
<evidence type="ECO:0000256" key="1">
    <source>
        <dbReference type="SAM" id="MobiDB-lite"/>
    </source>
</evidence>
<evidence type="ECO:0000313" key="2">
    <source>
        <dbReference type="Proteomes" id="UP000887574"/>
    </source>
</evidence>
<feature type="compositionally biased region" description="Basic and acidic residues" evidence="1">
    <location>
        <begin position="222"/>
        <end position="289"/>
    </location>
</feature>
<protein>
    <submittedName>
        <fullName evidence="3">Uncharacterized protein</fullName>
    </submittedName>
</protein>
<feature type="region of interest" description="Disordered" evidence="1">
    <location>
        <begin position="13"/>
        <end position="122"/>
    </location>
</feature>
<dbReference type="Proteomes" id="UP000887574">
    <property type="component" value="Unplaced"/>
</dbReference>
<feature type="compositionally biased region" description="Low complexity" evidence="1">
    <location>
        <begin position="72"/>
        <end position="85"/>
    </location>
</feature>
<feature type="compositionally biased region" description="Low complexity" evidence="1">
    <location>
        <begin position="100"/>
        <end position="115"/>
    </location>
</feature>
<sequence>MVIEQIMALEPQKRFSSAYSSRSTSESPEFNPYSSRERPRSDEMIRQDDCSSCLGSEQPKIYQNYPPDYDTSKSNSKSKPNTGNNWLHWSASTATPLAGSPSNSFSDLTSSSPLSHPVSKTSDATNYDMYYTQDQPGQVARRRKETFHLLTCGYGGWSSCLCWLQEPVETRSQTTQTQRVVPPASEPEPTVALDELTEDQRYQMWKARVEQQEQDQSVQLDSQDRERSAERKYSEYLEEHERREDSNEAKHHIAEDHREERHRLEQQQDDKTTEYSSEEQRKHMDRYEAEQAASKAPPKRASSKKLFFLF</sequence>
<accession>A0A915DV03</accession>
<keyword evidence="2" id="KW-1185">Reference proteome</keyword>
<dbReference type="WBParaSite" id="jg23962">
    <property type="protein sequence ID" value="jg23962"/>
    <property type="gene ID" value="jg23962"/>
</dbReference>
<proteinExistence type="predicted"/>
<name>A0A915DV03_9BILA</name>